<dbReference type="EMBL" id="JACYTO010000001">
    <property type="protein sequence ID" value="MBD8502507.1"/>
    <property type="molecule type" value="Genomic_DNA"/>
</dbReference>
<dbReference type="InterPro" id="IPR050790">
    <property type="entry name" value="ExbB/TolQ_transport"/>
</dbReference>
<comment type="caution">
    <text evidence="9">The sequence shown here is derived from an EMBL/GenBank/DDBJ whole genome shotgun (WGS) entry which is preliminary data.</text>
</comment>
<keyword evidence="6" id="KW-0653">Protein transport</keyword>
<keyword evidence="2" id="KW-1003">Cell membrane</keyword>
<organism evidence="9 10">
    <name type="scientific">Thauera sedimentorum</name>
    <dbReference type="NCBI Taxonomy" id="2767595"/>
    <lineage>
        <taxon>Bacteria</taxon>
        <taxon>Pseudomonadati</taxon>
        <taxon>Pseudomonadota</taxon>
        <taxon>Betaproteobacteria</taxon>
        <taxon>Rhodocyclales</taxon>
        <taxon>Zoogloeaceae</taxon>
        <taxon>Thauera</taxon>
    </lineage>
</organism>
<proteinExistence type="inferred from homology"/>
<keyword evidence="5 7" id="KW-0472">Membrane</keyword>
<feature type="transmembrane region" description="Helical" evidence="7">
    <location>
        <begin position="150"/>
        <end position="171"/>
    </location>
</feature>
<accession>A0ABR9BAP8</accession>
<feature type="domain" description="MotA/TolQ/ExbB proton channel" evidence="8">
    <location>
        <begin position="67"/>
        <end position="186"/>
    </location>
</feature>
<reference evidence="10" key="1">
    <citation type="submission" date="2023-07" db="EMBL/GenBank/DDBJ databases">
        <title>Thauera sp. CAU 1555 isolated from sand of Yaerae Beach.</title>
        <authorList>
            <person name="Kim W."/>
        </authorList>
    </citation>
    <scope>NUCLEOTIDE SEQUENCE [LARGE SCALE GENOMIC DNA]</scope>
    <source>
        <strain evidence="10">CAU 1555</strain>
    </source>
</reference>
<protein>
    <submittedName>
        <fullName evidence="9">MotA/TolQ/ExbB proton channel family protein</fullName>
    </submittedName>
</protein>
<evidence type="ECO:0000256" key="7">
    <source>
        <dbReference type="SAM" id="Phobius"/>
    </source>
</evidence>
<keyword evidence="3 7" id="KW-0812">Transmembrane</keyword>
<evidence type="ECO:0000256" key="4">
    <source>
        <dbReference type="ARBA" id="ARBA00022989"/>
    </source>
</evidence>
<comment type="similarity">
    <text evidence="6">Belongs to the exbB/tolQ family.</text>
</comment>
<evidence type="ECO:0000256" key="1">
    <source>
        <dbReference type="ARBA" id="ARBA00004651"/>
    </source>
</evidence>
<keyword evidence="6" id="KW-0813">Transport</keyword>
<comment type="subcellular location">
    <subcellularLocation>
        <location evidence="1">Cell membrane</location>
        <topology evidence="1">Multi-pass membrane protein</topology>
    </subcellularLocation>
    <subcellularLocation>
        <location evidence="6">Membrane</location>
        <topology evidence="6">Multi-pass membrane protein</topology>
    </subcellularLocation>
</comment>
<keyword evidence="10" id="KW-1185">Reference proteome</keyword>
<keyword evidence="4 7" id="KW-1133">Transmembrane helix</keyword>
<feature type="transmembrane region" description="Helical" evidence="7">
    <location>
        <begin position="106"/>
        <end position="130"/>
    </location>
</feature>
<dbReference type="RefSeq" id="WP_187717285.1">
    <property type="nucleotide sequence ID" value="NZ_JACTAH010000001.1"/>
</dbReference>
<name>A0ABR9BAP8_9RHOO</name>
<feature type="transmembrane region" description="Helical" evidence="7">
    <location>
        <begin position="12"/>
        <end position="27"/>
    </location>
</feature>
<evidence type="ECO:0000256" key="2">
    <source>
        <dbReference type="ARBA" id="ARBA00022475"/>
    </source>
</evidence>
<dbReference type="PANTHER" id="PTHR30625">
    <property type="entry name" value="PROTEIN TOLQ"/>
    <property type="match status" value="1"/>
</dbReference>
<dbReference type="InterPro" id="IPR002898">
    <property type="entry name" value="MotA_ExbB_proton_chnl"/>
</dbReference>
<evidence type="ECO:0000256" key="3">
    <source>
        <dbReference type="ARBA" id="ARBA00022692"/>
    </source>
</evidence>
<evidence type="ECO:0000256" key="6">
    <source>
        <dbReference type="RuleBase" id="RU004057"/>
    </source>
</evidence>
<gene>
    <name evidence="9" type="ORF">IFO67_06385</name>
</gene>
<evidence type="ECO:0000313" key="9">
    <source>
        <dbReference type="EMBL" id="MBD8502507.1"/>
    </source>
</evidence>
<sequence length="202" mass="21722">MFAIIQAVGWPIWPLLLASVIAVALIIERSVSLRRSRVVPGDLLDKVLADLQQHGASGDMIARVASHSPLGRVLAAGLRNVNSSREVMKESIEDCGRAVLHELERFLTTLGTIAAISPLLGLFGTIVGMIDIFASQGVGGANPQQLAQGISIALYTTGLGLIIAIPATIFWRHFRALIDSFVIDMEQQAIKLVEVVHGERRG</sequence>
<evidence type="ECO:0000256" key="5">
    <source>
        <dbReference type="ARBA" id="ARBA00023136"/>
    </source>
</evidence>
<evidence type="ECO:0000313" key="10">
    <source>
        <dbReference type="Proteomes" id="UP000603602"/>
    </source>
</evidence>
<evidence type="ECO:0000259" key="8">
    <source>
        <dbReference type="Pfam" id="PF01618"/>
    </source>
</evidence>
<dbReference type="Pfam" id="PF01618">
    <property type="entry name" value="MotA_ExbB"/>
    <property type="match status" value="1"/>
</dbReference>
<dbReference type="PANTHER" id="PTHR30625:SF11">
    <property type="entry name" value="MOTA_TOLQ_EXBB PROTON CHANNEL DOMAIN-CONTAINING PROTEIN"/>
    <property type="match status" value="1"/>
</dbReference>
<dbReference type="Proteomes" id="UP000603602">
    <property type="component" value="Unassembled WGS sequence"/>
</dbReference>